<dbReference type="GO" id="GO:0005737">
    <property type="term" value="C:cytoplasm"/>
    <property type="evidence" value="ECO:0007669"/>
    <property type="project" value="UniProtKB-SubCell"/>
</dbReference>
<accession>A0A6L7EWX8</accession>
<dbReference type="HAMAP" id="MF_00376">
    <property type="entry name" value="Dephospho_CoA_kinase"/>
    <property type="match status" value="1"/>
</dbReference>
<name>A0A6L7EWX8_9ACTN</name>
<dbReference type="AlphaFoldDB" id="A0A6L7EWX8"/>
<evidence type="ECO:0000256" key="8">
    <source>
        <dbReference type="HAMAP-Rule" id="MF_00376"/>
    </source>
</evidence>
<dbReference type="EMBL" id="WUEK01000002">
    <property type="protein sequence ID" value="MXG88549.1"/>
    <property type="molecule type" value="Genomic_DNA"/>
</dbReference>
<dbReference type="CDD" id="cd02022">
    <property type="entry name" value="DPCK"/>
    <property type="match status" value="1"/>
</dbReference>
<dbReference type="Gene3D" id="3.40.50.300">
    <property type="entry name" value="P-loop containing nucleotide triphosphate hydrolases"/>
    <property type="match status" value="1"/>
</dbReference>
<evidence type="ECO:0000256" key="4">
    <source>
        <dbReference type="ARBA" id="ARBA00022741"/>
    </source>
</evidence>
<comment type="subcellular location">
    <subcellularLocation>
        <location evidence="8">Cytoplasm</location>
    </subcellularLocation>
</comment>
<evidence type="ECO:0000256" key="3">
    <source>
        <dbReference type="ARBA" id="ARBA00022679"/>
    </source>
</evidence>
<comment type="catalytic activity">
    <reaction evidence="8">
        <text>3'-dephospho-CoA + ATP = ADP + CoA + H(+)</text>
        <dbReference type="Rhea" id="RHEA:18245"/>
        <dbReference type="ChEBI" id="CHEBI:15378"/>
        <dbReference type="ChEBI" id="CHEBI:30616"/>
        <dbReference type="ChEBI" id="CHEBI:57287"/>
        <dbReference type="ChEBI" id="CHEBI:57328"/>
        <dbReference type="ChEBI" id="CHEBI:456216"/>
        <dbReference type="EC" id="2.7.1.24"/>
    </reaction>
</comment>
<dbReference type="NCBIfam" id="NF002879">
    <property type="entry name" value="PRK03333.1"/>
    <property type="match status" value="1"/>
</dbReference>
<dbReference type="PANTHER" id="PTHR10695">
    <property type="entry name" value="DEPHOSPHO-COA KINASE-RELATED"/>
    <property type="match status" value="1"/>
</dbReference>
<dbReference type="SUPFAM" id="SSF52540">
    <property type="entry name" value="P-loop containing nucleoside triphosphate hydrolases"/>
    <property type="match status" value="1"/>
</dbReference>
<gene>
    <name evidence="8" type="primary">coaE</name>
    <name evidence="11" type="ORF">GRQ65_03195</name>
</gene>
<protein>
    <recommendedName>
        <fullName evidence="8 9">Dephospho-CoA kinase</fullName>
        <ecNumber evidence="8 9">2.7.1.24</ecNumber>
    </recommendedName>
    <alternativeName>
        <fullName evidence="8">Dephosphocoenzyme A kinase</fullName>
    </alternativeName>
</protein>
<dbReference type="EC" id="2.7.1.24" evidence="8 9"/>
<organism evidence="11 12">
    <name type="scientific">Nocardioides flavescens</name>
    <dbReference type="NCBI Taxonomy" id="2691959"/>
    <lineage>
        <taxon>Bacteria</taxon>
        <taxon>Bacillati</taxon>
        <taxon>Actinomycetota</taxon>
        <taxon>Actinomycetes</taxon>
        <taxon>Propionibacteriales</taxon>
        <taxon>Nocardioidaceae</taxon>
        <taxon>Nocardioides</taxon>
    </lineage>
</organism>
<proteinExistence type="inferred from homology"/>
<feature type="region of interest" description="Disordered" evidence="10">
    <location>
        <begin position="1"/>
        <end position="26"/>
    </location>
</feature>
<comment type="pathway">
    <text evidence="8">Cofactor biosynthesis; coenzyme A biosynthesis; CoA from (R)-pantothenate: step 5/5.</text>
</comment>
<keyword evidence="6 8" id="KW-0067">ATP-binding</keyword>
<dbReference type="Proteomes" id="UP000473325">
    <property type="component" value="Unassembled WGS sequence"/>
</dbReference>
<reference evidence="11 12" key="1">
    <citation type="submission" date="2019-12" db="EMBL/GenBank/DDBJ databases">
        <authorList>
            <person name="Kun Z."/>
        </authorList>
    </citation>
    <scope>NUCLEOTIDE SEQUENCE [LARGE SCALE GENOMIC DNA]</scope>
    <source>
        <strain evidence="11 12">YIM 123512</strain>
    </source>
</reference>
<evidence type="ECO:0000313" key="11">
    <source>
        <dbReference type="EMBL" id="MXG88549.1"/>
    </source>
</evidence>
<dbReference type="GO" id="GO:0015937">
    <property type="term" value="P:coenzyme A biosynthetic process"/>
    <property type="evidence" value="ECO:0007669"/>
    <property type="project" value="UniProtKB-UniRule"/>
</dbReference>
<dbReference type="Pfam" id="PF01121">
    <property type="entry name" value="CoaE"/>
    <property type="match status" value="1"/>
</dbReference>
<keyword evidence="3 8" id="KW-0808">Transferase</keyword>
<dbReference type="InterPro" id="IPR027417">
    <property type="entry name" value="P-loop_NTPase"/>
</dbReference>
<dbReference type="GO" id="GO:0005524">
    <property type="term" value="F:ATP binding"/>
    <property type="evidence" value="ECO:0007669"/>
    <property type="project" value="UniProtKB-UniRule"/>
</dbReference>
<comment type="caution">
    <text evidence="11">The sequence shown here is derived from an EMBL/GenBank/DDBJ whole genome shotgun (WGS) entry which is preliminary data.</text>
</comment>
<evidence type="ECO:0000256" key="9">
    <source>
        <dbReference type="NCBIfam" id="TIGR00152"/>
    </source>
</evidence>
<comment type="function">
    <text evidence="8">Catalyzes the phosphorylation of the 3'-hydroxyl group of dephosphocoenzyme A to form coenzyme A.</text>
</comment>
<evidence type="ECO:0000256" key="10">
    <source>
        <dbReference type="SAM" id="MobiDB-lite"/>
    </source>
</evidence>
<keyword evidence="4 8" id="KW-0547">Nucleotide-binding</keyword>
<dbReference type="GO" id="GO:0004140">
    <property type="term" value="F:dephospho-CoA kinase activity"/>
    <property type="evidence" value="ECO:0007669"/>
    <property type="project" value="UniProtKB-UniRule"/>
</dbReference>
<dbReference type="NCBIfam" id="TIGR00152">
    <property type="entry name" value="dephospho-CoA kinase"/>
    <property type="match status" value="1"/>
</dbReference>
<evidence type="ECO:0000256" key="1">
    <source>
        <dbReference type="ARBA" id="ARBA00009018"/>
    </source>
</evidence>
<evidence type="ECO:0000256" key="5">
    <source>
        <dbReference type="ARBA" id="ARBA00022777"/>
    </source>
</evidence>
<sequence length="228" mass="23782">MAGTLAGEQPGGAPGPDRTRPPLRRRWDTGGVRVGLTGGVASGKSTVSAVLTELGAVVIDSDVLAREVVARGTPGLEQVVAAFGAGVLTPEGDLDRAAVGAIVFADEAQRRVLESIVHPLVRARSAELEAVAGPGALVVHDIPLLVEGGMAPAFDAVVVVDVPPELQVERMVRDRGWSAEEARARIAAQATREQRLAVATHVIDNTGTREQLRERVEQVHAELLAAAS</sequence>
<dbReference type="UniPathway" id="UPA00241">
    <property type="reaction ID" value="UER00356"/>
</dbReference>
<comment type="similarity">
    <text evidence="1 8">Belongs to the CoaE family.</text>
</comment>
<feature type="binding site" evidence="8">
    <location>
        <begin position="41"/>
        <end position="46"/>
    </location>
    <ligand>
        <name>ATP</name>
        <dbReference type="ChEBI" id="CHEBI:30616"/>
    </ligand>
</feature>
<dbReference type="FunFam" id="3.40.50.300:FF:000991">
    <property type="entry name" value="Dephospho-CoA kinase"/>
    <property type="match status" value="1"/>
</dbReference>
<dbReference type="PROSITE" id="PS51219">
    <property type="entry name" value="DPCK"/>
    <property type="match status" value="1"/>
</dbReference>
<evidence type="ECO:0000256" key="6">
    <source>
        <dbReference type="ARBA" id="ARBA00022840"/>
    </source>
</evidence>
<keyword evidence="7 8" id="KW-0173">Coenzyme A biosynthesis</keyword>
<evidence type="ECO:0000256" key="7">
    <source>
        <dbReference type="ARBA" id="ARBA00022993"/>
    </source>
</evidence>
<keyword evidence="12" id="KW-1185">Reference proteome</keyword>
<feature type="compositionally biased region" description="Basic and acidic residues" evidence="10">
    <location>
        <begin position="17"/>
        <end position="26"/>
    </location>
</feature>
<dbReference type="PANTHER" id="PTHR10695:SF46">
    <property type="entry name" value="BIFUNCTIONAL COENZYME A SYNTHASE-RELATED"/>
    <property type="match status" value="1"/>
</dbReference>
<evidence type="ECO:0000313" key="12">
    <source>
        <dbReference type="Proteomes" id="UP000473325"/>
    </source>
</evidence>
<keyword evidence="5 8" id="KW-0418">Kinase</keyword>
<evidence type="ECO:0000256" key="2">
    <source>
        <dbReference type="ARBA" id="ARBA00022490"/>
    </source>
</evidence>
<dbReference type="InterPro" id="IPR001977">
    <property type="entry name" value="Depp_CoAkinase"/>
</dbReference>
<keyword evidence="2 8" id="KW-0963">Cytoplasm</keyword>